<dbReference type="PANTHER" id="PTHR15441:SF2">
    <property type="entry name" value="RIBONUCLEASE P_MRP PROTEIN SUBUNIT POP5"/>
    <property type="match status" value="1"/>
</dbReference>
<dbReference type="PANTHER" id="PTHR15441">
    <property type="entry name" value="RIBONUCLEASE P PROTEIN SUBUNIT P14"/>
    <property type="match status" value="1"/>
</dbReference>
<sequence>MVRLKHRYLLVELLYPSPATSPSKPAQPLPDVVQFHQPSPDKLTAGLLIKSIRDGIAELFGDYGAGMTGGTLQAIIRVSRDHYRLVWAALSFITRLPHPINQDCVVQVVRVSGTIRKAEEEAIRRAKQAILHARRAAGDASADVLLDKRVGGMFDSSKLHGDTPMKGIVDDEDDGESDA</sequence>
<dbReference type="InterPro" id="IPR038085">
    <property type="entry name" value="Rnp2-like_sf"/>
</dbReference>
<comment type="similarity">
    <text evidence="2 5">Belongs to the eukaryotic/archaeal RNase P protein component 2 family.</text>
</comment>
<comment type="function">
    <text evidence="5">Component of ribonuclease P, a protein complex that generates mature tRNA molecules by cleaving their 5'-ends.</text>
</comment>
<dbReference type="EC" id="3.1.26.5" evidence="5"/>
<proteinExistence type="inferred from homology"/>
<evidence type="ECO:0000256" key="1">
    <source>
        <dbReference type="ARBA" id="ARBA00004123"/>
    </source>
</evidence>
<dbReference type="Gene3D" id="3.30.70.3250">
    <property type="entry name" value="Ribonuclease P, Pop5 subunit"/>
    <property type="match status" value="1"/>
</dbReference>
<dbReference type="Pfam" id="PF01900">
    <property type="entry name" value="RNase_P_Rpp14"/>
    <property type="match status" value="1"/>
</dbReference>
<evidence type="ECO:0000256" key="5">
    <source>
        <dbReference type="PIRNR" id="PIRNR023803"/>
    </source>
</evidence>
<keyword evidence="4" id="KW-0539">Nucleus</keyword>
<comment type="caution">
    <text evidence="6">The sequence shown here is derived from an EMBL/GenBank/DDBJ whole genome shotgun (WGS) entry which is preliminary data.</text>
</comment>
<evidence type="ECO:0000256" key="3">
    <source>
        <dbReference type="ARBA" id="ARBA00022694"/>
    </source>
</evidence>
<dbReference type="EMBL" id="JAKEKT020000001">
    <property type="protein sequence ID" value="KAL1652122.1"/>
    <property type="molecule type" value="Genomic_DNA"/>
</dbReference>
<comment type="catalytic activity">
    <reaction evidence="5">
        <text>Endonucleolytic cleavage of RNA, removing 5'-extranucleotides from tRNA precursor.</text>
        <dbReference type="EC" id="3.1.26.5"/>
    </reaction>
</comment>
<protein>
    <recommendedName>
        <fullName evidence="5">Ribonuclease P/MRP protein subunit POP5</fullName>
        <ecNumber evidence="5">3.1.26.5</ecNumber>
    </recommendedName>
</protein>
<keyword evidence="7" id="KW-1185">Reference proteome</keyword>
<evidence type="ECO:0000256" key="2">
    <source>
        <dbReference type="ARBA" id="ARBA00010800"/>
    </source>
</evidence>
<organism evidence="6 7">
    <name type="scientific">Diplodia intermedia</name>
    <dbReference type="NCBI Taxonomy" id="856260"/>
    <lineage>
        <taxon>Eukaryota</taxon>
        <taxon>Fungi</taxon>
        <taxon>Dikarya</taxon>
        <taxon>Ascomycota</taxon>
        <taxon>Pezizomycotina</taxon>
        <taxon>Dothideomycetes</taxon>
        <taxon>Dothideomycetes incertae sedis</taxon>
        <taxon>Botryosphaeriales</taxon>
        <taxon>Botryosphaeriaceae</taxon>
        <taxon>Diplodia</taxon>
    </lineage>
</organism>
<gene>
    <name evidence="6" type="primary">POP5</name>
    <name evidence="6" type="ORF">SLS58_000247</name>
</gene>
<evidence type="ECO:0000256" key="4">
    <source>
        <dbReference type="ARBA" id="ARBA00023242"/>
    </source>
</evidence>
<dbReference type="InterPro" id="IPR016819">
    <property type="entry name" value="RNase_P/MRP_POP5"/>
</dbReference>
<dbReference type="PIRSF" id="PIRSF023803">
    <property type="entry name" value="Ribonuclease_P_prd"/>
    <property type="match status" value="1"/>
</dbReference>
<dbReference type="SUPFAM" id="SSF160350">
    <property type="entry name" value="Rnp2-like"/>
    <property type="match status" value="1"/>
</dbReference>
<accession>A0ABR3U5D2</accession>
<keyword evidence="3 5" id="KW-0819">tRNA processing</keyword>
<comment type="subcellular location">
    <subcellularLocation>
        <location evidence="1">Nucleus</location>
    </subcellularLocation>
</comment>
<evidence type="ECO:0000313" key="6">
    <source>
        <dbReference type="EMBL" id="KAL1652122.1"/>
    </source>
</evidence>
<evidence type="ECO:0000313" key="7">
    <source>
        <dbReference type="Proteomes" id="UP001521184"/>
    </source>
</evidence>
<dbReference type="Proteomes" id="UP001521184">
    <property type="component" value="Unassembled WGS sequence"/>
</dbReference>
<reference evidence="6 7" key="1">
    <citation type="journal article" date="2023" name="Plant Dis.">
        <title>First Report of Diplodia intermedia Causing Canker and Dieback Diseases on Apple Trees in Canada.</title>
        <authorList>
            <person name="Ellouze W."/>
            <person name="Ilyukhin E."/>
            <person name="Sulman M."/>
            <person name="Ali S."/>
        </authorList>
    </citation>
    <scope>NUCLEOTIDE SEQUENCE [LARGE SCALE GENOMIC DNA]</scope>
    <source>
        <strain evidence="6 7">M45-28</strain>
    </source>
</reference>
<dbReference type="InterPro" id="IPR002759">
    <property type="entry name" value="Pop5/Rpp14/Rnp2-like"/>
</dbReference>
<name>A0ABR3U5D2_9PEZI</name>